<keyword evidence="3" id="KW-1185">Reference proteome</keyword>
<dbReference type="SMART" id="SM00256">
    <property type="entry name" value="FBOX"/>
    <property type="match status" value="1"/>
</dbReference>
<dbReference type="PROSITE" id="PS50181">
    <property type="entry name" value="FBOX"/>
    <property type="match status" value="1"/>
</dbReference>
<dbReference type="Proteomes" id="UP000030748">
    <property type="component" value="Unassembled WGS sequence"/>
</dbReference>
<organism evidence="2 3">
    <name type="scientific">Erythranthe guttata</name>
    <name type="common">Yellow monkey flower</name>
    <name type="synonym">Mimulus guttatus</name>
    <dbReference type="NCBI Taxonomy" id="4155"/>
    <lineage>
        <taxon>Eukaryota</taxon>
        <taxon>Viridiplantae</taxon>
        <taxon>Streptophyta</taxon>
        <taxon>Embryophyta</taxon>
        <taxon>Tracheophyta</taxon>
        <taxon>Spermatophyta</taxon>
        <taxon>Magnoliopsida</taxon>
        <taxon>eudicotyledons</taxon>
        <taxon>Gunneridae</taxon>
        <taxon>Pentapetalae</taxon>
        <taxon>asterids</taxon>
        <taxon>lamiids</taxon>
        <taxon>Lamiales</taxon>
        <taxon>Phrymaceae</taxon>
        <taxon>Erythranthe</taxon>
    </lineage>
</organism>
<evidence type="ECO:0000259" key="1">
    <source>
        <dbReference type="PROSITE" id="PS50181"/>
    </source>
</evidence>
<dbReference type="InterPro" id="IPR001810">
    <property type="entry name" value="F-box_dom"/>
</dbReference>
<dbReference type="PANTHER" id="PTHR31672:SF13">
    <property type="entry name" value="F-BOX PROTEIN CPR30-LIKE"/>
    <property type="match status" value="1"/>
</dbReference>
<dbReference type="EMBL" id="KI630969">
    <property type="protein sequence ID" value="EYU31503.1"/>
    <property type="molecule type" value="Genomic_DNA"/>
</dbReference>
<reference evidence="2 3" key="1">
    <citation type="journal article" date="2013" name="Proc. Natl. Acad. Sci. U.S.A.">
        <title>Fine-scale variation in meiotic recombination in Mimulus inferred from population shotgun sequencing.</title>
        <authorList>
            <person name="Hellsten U."/>
            <person name="Wright K.M."/>
            <person name="Jenkins J."/>
            <person name="Shu S."/>
            <person name="Yuan Y."/>
            <person name="Wessler S.R."/>
            <person name="Schmutz J."/>
            <person name="Willis J.H."/>
            <person name="Rokhsar D.S."/>
        </authorList>
    </citation>
    <scope>NUCLEOTIDE SEQUENCE [LARGE SCALE GENOMIC DNA]</scope>
    <source>
        <strain evidence="3">cv. DUN x IM62</strain>
    </source>
</reference>
<dbReference type="OrthoDB" id="1747757at2759"/>
<dbReference type="NCBIfam" id="TIGR01640">
    <property type="entry name" value="F_box_assoc_1"/>
    <property type="match status" value="1"/>
</dbReference>
<proteinExistence type="predicted"/>
<dbReference type="Gene3D" id="1.20.1280.50">
    <property type="match status" value="1"/>
</dbReference>
<dbReference type="KEGG" id="egt:105964591"/>
<dbReference type="InterPro" id="IPR050796">
    <property type="entry name" value="SCF_F-box_component"/>
</dbReference>
<dbReference type="InterPro" id="IPR017451">
    <property type="entry name" value="F-box-assoc_interact_dom"/>
</dbReference>
<dbReference type="Pfam" id="PF07734">
    <property type="entry name" value="FBA_1"/>
    <property type="match status" value="1"/>
</dbReference>
<evidence type="ECO:0000313" key="2">
    <source>
        <dbReference type="EMBL" id="EYU31503.1"/>
    </source>
</evidence>
<protein>
    <recommendedName>
        <fullName evidence="1">F-box domain-containing protein</fullName>
    </recommendedName>
</protein>
<dbReference type="SUPFAM" id="SSF81383">
    <property type="entry name" value="F-box domain"/>
    <property type="match status" value="1"/>
</dbReference>
<dbReference type="PANTHER" id="PTHR31672">
    <property type="entry name" value="BNACNNG10540D PROTEIN"/>
    <property type="match status" value="1"/>
</dbReference>
<dbReference type="InterPro" id="IPR006527">
    <property type="entry name" value="F-box-assoc_dom_typ1"/>
</dbReference>
<accession>A0A022QW29</accession>
<dbReference type="InterPro" id="IPR036047">
    <property type="entry name" value="F-box-like_dom_sf"/>
</dbReference>
<name>A0A022QW29_ERYGU</name>
<dbReference type="Pfam" id="PF00646">
    <property type="entry name" value="F-box"/>
    <property type="match status" value="1"/>
</dbReference>
<sequence length="363" mass="41660">MHQLPVEIWEEILSGLSVKDLLRFKSVCKNLNSIISGQHFINLHLKKSISTPSRHRIFMPRDDESFRTVEYSRDLQGGGGDHIDFQTLPRPKEAIGNFVGTCDGLVCYLDTITMRICVSNPSLRVSKTLDLNVNRRYCPALLFSWFGRESSDDEYKVVLGIRSYDGKSNCPKYHMHLIKPFSDNCSSRKSIREVDGRLELIWYFGEGILLHGIVHWISYDRVMHTDHYVMFTYDLCLESVGEISMPVGLHIWHGVIGVIDGCLSAICNVYRGDFAIYEVWTMKEYGVKESWTKLMNLSGRCDDLISASWHLRLVGVTDDGDLILSCIPKHHLLIFKVAEKKFEILTSNGHWFARMFVESLVFP</sequence>
<dbReference type="AlphaFoldDB" id="A0A022QW29"/>
<evidence type="ECO:0000313" key="3">
    <source>
        <dbReference type="Proteomes" id="UP000030748"/>
    </source>
</evidence>
<gene>
    <name evidence="2" type="ORF">MIMGU_mgv1a021762mg</name>
</gene>
<dbReference type="PhylomeDB" id="A0A022QW29"/>
<feature type="domain" description="F-box" evidence="1">
    <location>
        <begin position="1"/>
        <end position="43"/>
    </location>
</feature>